<keyword evidence="1" id="KW-0812">Transmembrane</keyword>
<feature type="transmembrane region" description="Helical" evidence="1">
    <location>
        <begin position="90"/>
        <end position="115"/>
    </location>
</feature>
<reference evidence="3" key="1">
    <citation type="journal article" date="2019" name="Int. J. Syst. Evol. Microbiol.">
        <title>The Global Catalogue of Microorganisms (GCM) 10K type strain sequencing project: providing services to taxonomists for standard genome sequencing and annotation.</title>
        <authorList>
            <consortium name="The Broad Institute Genomics Platform"/>
            <consortium name="The Broad Institute Genome Sequencing Center for Infectious Disease"/>
            <person name="Wu L."/>
            <person name="Ma J."/>
        </authorList>
    </citation>
    <scope>NUCLEOTIDE SEQUENCE [LARGE SCALE GENOMIC DNA]</scope>
    <source>
        <strain evidence="3">JCM 16702</strain>
    </source>
</reference>
<keyword evidence="3" id="KW-1185">Reference proteome</keyword>
<keyword evidence="1" id="KW-1133">Transmembrane helix</keyword>
<comment type="caution">
    <text evidence="2">The sequence shown here is derived from an EMBL/GenBank/DDBJ whole genome shotgun (WGS) entry which is preliminary data.</text>
</comment>
<sequence>MSETPPSTDTTLALLRGELMTALARIEGDVRLVLQQQQQSTQRVDDLVGETRRHDERLDALERTTVTREELDAREARMRAAVDEQARRRLTILGTVMTCVMGAISAAIAAIALVINN</sequence>
<proteinExistence type="predicted"/>
<keyword evidence="1" id="KW-0472">Membrane</keyword>
<dbReference type="EMBL" id="BAAAZG010000002">
    <property type="protein sequence ID" value="GAA4059870.1"/>
    <property type="molecule type" value="Genomic_DNA"/>
</dbReference>
<dbReference type="Proteomes" id="UP001500683">
    <property type="component" value="Unassembled WGS sequence"/>
</dbReference>
<name>A0ABP7V593_9ACTN</name>
<evidence type="ECO:0000313" key="3">
    <source>
        <dbReference type="Proteomes" id="UP001500683"/>
    </source>
</evidence>
<evidence type="ECO:0000313" key="2">
    <source>
        <dbReference type="EMBL" id="GAA4059870.1"/>
    </source>
</evidence>
<accession>A0ABP7V593</accession>
<evidence type="ECO:0000256" key="1">
    <source>
        <dbReference type="SAM" id="Phobius"/>
    </source>
</evidence>
<dbReference type="RefSeq" id="WP_344941495.1">
    <property type="nucleotide sequence ID" value="NZ_BAAAZG010000002.1"/>
</dbReference>
<gene>
    <name evidence="2" type="ORF">GCM10022214_10580</name>
</gene>
<protein>
    <submittedName>
        <fullName evidence="2">Uncharacterized protein</fullName>
    </submittedName>
</protein>
<organism evidence="2 3">
    <name type="scientific">Actinomadura miaoliensis</name>
    <dbReference type="NCBI Taxonomy" id="430685"/>
    <lineage>
        <taxon>Bacteria</taxon>
        <taxon>Bacillati</taxon>
        <taxon>Actinomycetota</taxon>
        <taxon>Actinomycetes</taxon>
        <taxon>Streptosporangiales</taxon>
        <taxon>Thermomonosporaceae</taxon>
        <taxon>Actinomadura</taxon>
    </lineage>
</organism>